<feature type="non-terminal residue" evidence="1">
    <location>
        <position position="119"/>
    </location>
</feature>
<dbReference type="Proteomes" id="UP000053555">
    <property type="component" value="Unassembled WGS sequence"/>
</dbReference>
<dbReference type="AlphaFoldDB" id="A0A0B2RBQ2"/>
<feature type="non-terminal residue" evidence="1">
    <location>
        <position position="1"/>
    </location>
</feature>
<reference evidence="1" key="1">
    <citation type="submission" date="2014-07" db="EMBL/GenBank/DDBJ databases">
        <title>Identification of a novel salt tolerance gene in wild soybean by whole-genome sequencing.</title>
        <authorList>
            <person name="Lam H.-M."/>
            <person name="Qi X."/>
            <person name="Li M.-W."/>
            <person name="Liu X."/>
            <person name="Xie M."/>
            <person name="Ni M."/>
            <person name="Xu X."/>
        </authorList>
    </citation>
    <scope>NUCLEOTIDE SEQUENCE [LARGE SCALE GENOMIC DNA]</scope>
    <source>
        <tissue evidence="1">Root</tissue>
    </source>
</reference>
<name>A0A0B2RBQ2_GLYSO</name>
<protein>
    <submittedName>
        <fullName evidence="1">Putative ribonuclease H protein</fullName>
    </submittedName>
</protein>
<gene>
    <name evidence="1" type="ORF">glysoja_039728</name>
</gene>
<organism evidence="1">
    <name type="scientific">Glycine soja</name>
    <name type="common">Wild soybean</name>
    <dbReference type="NCBI Taxonomy" id="3848"/>
    <lineage>
        <taxon>Eukaryota</taxon>
        <taxon>Viridiplantae</taxon>
        <taxon>Streptophyta</taxon>
        <taxon>Embryophyta</taxon>
        <taxon>Tracheophyta</taxon>
        <taxon>Spermatophyta</taxon>
        <taxon>Magnoliopsida</taxon>
        <taxon>eudicotyledons</taxon>
        <taxon>Gunneridae</taxon>
        <taxon>Pentapetalae</taxon>
        <taxon>rosids</taxon>
        <taxon>fabids</taxon>
        <taxon>Fabales</taxon>
        <taxon>Fabaceae</taxon>
        <taxon>Papilionoideae</taxon>
        <taxon>50 kb inversion clade</taxon>
        <taxon>NPAAA clade</taxon>
        <taxon>indigoferoid/millettioid clade</taxon>
        <taxon>Phaseoleae</taxon>
        <taxon>Glycine</taxon>
        <taxon>Glycine subgen. Soja</taxon>
    </lineage>
</organism>
<evidence type="ECO:0000313" key="1">
    <source>
        <dbReference type="EMBL" id="KHN30790.1"/>
    </source>
</evidence>
<dbReference type="PANTHER" id="PTHR33116:SF78">
    <property type="entry name" value="OS12G0587133 PROTEIN"/>
    <property type="match status" value="1"/>
</dbReference>
<sequence>INSVLTSLPIYFFSFFRVPKKVVNKLVRLQRNFLWDGASEQNKIAWIKWEAVCMPKEEGGLGVKDITSFNVALMGKWKWELFQSQGELWVRLLNSKYGGWRGLSEHPRPAKESIWWRDL</sequence>
<accession>A0A0B2RBQ2</accession>
<proteinExistence type="predicted"/>
<dbReference type="EMBL" id="KN651460">
    <property type="protein sequence ID" value="KHN30790.1"/>
    <property type="molecule type" value="Genomic_DNA"/>
</dbReference>
<dbReference type="PANTHER" id="PTHR33116">
    <property type="entry name" value="REVERSE TRANSCRIPTASE ZINC-BINDING DOMAIN-CONTAINING PROTEIN-RELATED-RELATED"/>
    <property type="match status" value="1"/>
</dbReference>